<name>A0A239JNM4_9BURK</name>
<evidence type="ECO:0000313" key="1">
    <source>
        <dbReference type="EMBL" id="SNT07616.1"/>
    </source>
</evidence>
<accession>A0A239JNM4</accession>
<dbReference type="OrthoDB" id="8964115at2"/>
<gene>
    <name evidence="1" type="ORF">SAMN06265795_11339</name>
</gene>
<reference evidence="1 2" key="1">
    <citation type="submission" date="2017-06" db="EMBL/GenBank/DDBJ databases">
        <authorList>
            <person name="Kim H.J."/>
            <person name="Triplett B.A."/>
        </authorList>
    </citation>
    <scope>NUCLEOTIDE SEQUENCE [LARGE SCALE GENOMIC DNA]</scope>
    <source>
        <strain evidence="1 2">U15</strain>
    </source>
</reference>
<sequence length="142" mass="16077">MHAEITAYRGRLVIALLTKRSIQGEVTTSEDSPRFPGQIIHDTAQYLGISNEALRLLRKLKPSGEDVGDLNWFMNDKGKSVFFWRGGRYAIFSPEYCIAAKDFGIRDYITIPNKVPRGAQEQLDAMPRVHKPRVGLLTRMAL</sequence>
<dbReference type="AlphaFoldDB" id="A0A239JNM4"/>
<dbReference type="Proteomes" id="UP000198284">
    <property type="component" value="Unassembled WGS sequence"/>
</dbReference>
<proteinExistence type="predicted"/>
<organism evidence="1 2">
    <name type="scientific">Noviherbaspirillum humi</name>
    <dbReference type="NCBI Taxonomy" id="1688639"/>
    <lineage>
        <taxon>Bacteria</taxon>
        <taxon>Pseudomonadati</taxon>
        <taxon>Pseudomonadota</taxon>
        <taxon>Betaproteobacteria</taxon>
        <taxon>Burkholderiales</taxon>
        <taxon>Oxalobacteraceae</taxon>
        <taxon>Noviherbaspirillum</taxon>
    </lineage>
</organism>
<evidence type="ECO:0000313" key="2">
    <source>
        <dbReference type="Proteomes" id="UP000198284"/>
    </source>
</evidence>
<keyword evidence="2" id="KW-1185">Reference proteome</keyword>
<dbReference type="RefSeq" id="WP_089400542.1">
    <property type="nucleotide sequence ID" value="NZ_FZOT01000013.1"/>
</dbReference>
<protein>
    <submittedName>
        <fullName evidence="1">Uncharacterized protein</fullName>
    </submittedName>
</protein>
<dbReference type="EMBL" id="FZOT01000013">
    <property type="protein sequence ID" value="SNT07616.1"/>
    <property type="molecule type" value="Genomic_DNA"/>
</dbReference>